<feature type="compositionally biased region" description="Basic and acidic residues" evidence="1">
    <location>
        <begin position="10"/>
        <end position="25"/>
    </location>
</feature>
<reference evidence="4 5" key="1">
    <citation type="journal article" date="2014" name="Nat. Genet.">
        <title>Genome and transcriptome of the porcine whipworm Trichuris suis.</title>
        <authorList>
            <person name="Jex A.R."/>
            <person name="Nejsum P."/>
            <person name="Schwarz E.M."/>
            <person name="Hu L."/>
            <person name="Young N.D."/>
            <person name="Hall R.S."/>
            <person name="Korhonen P.K."/>
            <person name="Liao S."/>
            <person name="Thamsborg S."/>
            <person name="Xia J."/>
            <person name="Xu P."/>
            <person name="Wang S."/>
            <person name="Scheerlinck J.P."/>
            <person name="Hofmann A."/>
            <person name="Sternberg P.W."/>
            <person name="Wang J."/>
            <person name="Gasser R.B."/>
        </authorList>
    </citation>
    <scope>NUCLEOTIDE SEQUENCE [LARGE SCALE GENOMIC DNA]</scope>
    <source>
        <strain evidence="4">DCEP-RM93F</strain>
        <strain evidence="3">DCEP-RM93M</strain>
    </source>
</reference>
<dbReference type="Proteomes" id="UP000030764">
    <property type="component" value="Unassembled WGS sequence"/>
</dbReference>
<sequence>MSQDNVAKSRWADIHGSHSQPHEDASMMTWGAQSSNAMPVGAHAGARHLMYEKDDGPQSSYMRCYYSDINNYILCDKQTGCCDTGCCSRDLEWMGGVYVLIAFVVIIVVVGFVTAIVCYQRSKNKAKKEEEHEQQYARSHYTAYPYHYPASEHGRQAQFGTLY</sequence>
<evidence type="ECO:0000256" key="1">
    <source>
        <dbReference type="SAM" id="MobiDB-lite"/>
    </source>
</evidence>
<evidence type="ECO:0000313" key="5">
    <source>
        <dbReference type="Proteomes" id="UP000030764"/>
    </source>
</evidence>
<dbReference type="EMBL" id="KL367496">
    <property type="protein sequence ID" value="KFD69304.1"/>
    <property type="molecule type" value="Genomic_DNA"/>
</dbReference>
<evidence type="ECO:0000313" key="3">
    <source>
        <dbReference type="EMBL" id="KFD48715.1"/>
    </source>
</evidence>
<protein>
    <recommendedName>
        <fullName evidence="6">CX domain-containing protein</fullName>
    </recommendedName>
</protein>
<keyword evidence="5" id="KW-1185">Reference proteome</keyword>
<dbReference type="EMBL" id="KL363286">
    <property type="protein sequence ID" value="KFD48715.1"/>
    <property type="molecule type" value="Genomic_DNA"/>
</dbReference>
<evidence type="ECO:0000256" key="2">
    <source>
        <dbReference type="SAM" id="Phobius"/>
    </source>
</evidence>
<name>A0A085NIK8_9BILA</name>
<gene>
    <name evidence="3" type="ORF">M513_10426</name>
    <name evidence="4" type="ORF">M514_10426</name>
</gene>
<feature type="region of interest" description="Disordered" evidence="1">
    <location>
        <begin position="1"/>
        <end position="25"/>
    </location>
</feature>
<dbReference type="Proteomes" id="UP000030758">
    <property type="component" value="Unassembled WGS sequence"/>
</dbReference>
<evidence type="ECO:0000313" key="4">
    <source>
        <dbReference type="EMBL" id="KFD69304.1"/>
    </source>
</evidence>
<organism evidence="4">
    <name type="scientific">Trichuris suis</name>
    <name type="common">pig whipworm</name>
    <dbReference type="NCBI Taxonomy" id="68888"/>
    <lineage>
        <taxon>Eukaryota</taxon>
        <taxon>Metazoa</taxon>
        <taxon>Ecdysozoa</taxon>
        <taxon>Nematoda</taxon>
        <taxon>Enoplea</taxon>
        <taxon>Dorylaimia</taxon>
        <taxon>Trichinellida</taxon>
        <taxon>Trichuridae</taxon>
        <taxon>Trichuris</taxon>
    </lineage>
</organism>
<evidence type="ECO:0008006" key="6">
    <source>
        <dbReference type="Google" id="ProtNLM"/>
    </source>
</evidence>
<keyword evidence="2" id="KW-0472">Membrane</keyword>
<keyword evidence="2" id="KW-1133">Transmembrane helix</keyword>
<keyword evidence="2" id="KW-0812">Transmembrane</keyword>
<proteinExistence type="predicted"/>
<feature type="transmembrane region" description="Helical" evidence="2">
    <location>
        <begin position="98"/>
        <end position="119"/>
    </location>
</feature>
<dbReference type="AlphaFoldDB" id="A0A085NIK8"/>
<accession>A0A085NIK8</accession>